<evidence type="ECO:0000256" key="1">
    <source>
        <dbReference type="SAM" id="SignalP"/>
    </source>
</evidence>
<comment type="caution">
    <text evidence="2">The sequence shown here is derived from an EMBL/GenBank/DDBJ whole genome shotgun (WGS) entry which is preliminary data.</text>
</comment>
<feature type="signal peptide" evidence="1">
    <location>
        <begin position="1"/>
        <end position="21"/>
    </location>
</feature>
<keyword evidence="3" id="KW-1185">Reference proteome</keyword>
<dbReference type="EMBL" id="JAENIM010000041">
    <property type="protein sequence ID" value="MBK1791733.1"/>
    <property type="molecule type" value="Genomic_DNA"/>
</dbReference>
<reference evidence="2" key="1">
    <citation type="submission" date="2021-01" db="EMBL/GenBank/DDBJ databases">
        <title>Modified the classification status of verrucomicrobia.</title>
        <authorList>
            <person name="Feng X."/>
        </authorList>
    </citation>
    <scope>NUCLEOTIDE SEQUENCE</scope>
    <source>
        <strain evidence="2">_KCTC 22039</strain>
    </source>
</reference>
<protein>
    <submittedName>
        <fullName evidence="2">Uncharacterized protein</fullName>
    </submittedName>
</protein>
<proteinExistence type="predicted"/>
<evidence type="ECO:0000313" key="3">
    <source>
        <dbReference type="Proteomes" id="UP000624703"/>
    </source>
</evidence>
<name>A0A8J7SNK6_9BACT</name>
<dbReference type="Proteomes" id="UP000624703">
    <property type="component" value="Unassembled WGS sequence"/>
</dbReference>
<evidence type="ECO:0000313" key="2">
    <source>
        <dbReference type="EMBL" id="MBK1791733.1"/>
    </source>
</evidence>
<accession>A0A8J7SNK6</accession>
<keyword evidence="1" id="KW-0732">Signal</keyword>
<organism evidence="2 3">
    <name type="scientific">Persicirhabdus sediminis</name>
    <dbReference type="NCBI Taxonomy" id="454144"/>
    <lineage>
        <taxon>Bacteria</taxon>
        <taxon>Pseudomonadati</taxon>
        <taxon>Verrucomicrobiota</taxon>
        <taxon>Verrucomicrobiia</taxon>
        <taxon>Verrucomicrobiales</taxon>
        <taxon>Verrucomicrobiaceae</taxon>
        <taxon>Persicirhabdus</taxon>
    </lineage>
</organism>
<dbReference type="RefSeq" id="WP_200311752.1">
    <property type="nucleotide sequence ID" value="NZ_JAENIM010000041.1"/>
</dbReference>
<feature type="chain" id="PRO_5035311278" evidence="1">
    <location>
        <begin position="22"/>
        <end position="236"/>
    </location>
</feature>
<sequence length="236" mass="26208">MKIKSYITLLATALFSLTVAANDEIPTGKLIVPDSVGWGSKTQVEWDIDYPDISDIVDIDEEDGSIEISVDGLRMMIRVKAAEMTRGDIYVEYRVGANGSWQRIFQGVSSDVQPEKVLNGPNSTGEVVNSNTRIDFRIKQDGYTGSRANWRATNLDKNSKYLTLVACIDGDEAPDVTGHSGQGDAADFIKKFIDEDGNVTLGRREVIYFFEAYGYIGEENNSYYDLQDAVILVTFE</sequence>
<gene>
    <name evidence="2" type="ORF">JIN82_11270</name>
</gene>
<dbReference type="AlphaFoldDB" id="A0A8J7SNK6"/>